<keyword evidence="2" id="KW-0489">Methyltransferase</keyword>
<evidence type="ECO:0000313" key="2">
    <source>
        <dbReference type="EMBL" id="RKF08240.1"/>
    </source>
</evidence>
<dbReference type="InterPro" id="IPR029063">
    <property type="entry name" value="SAM-dependent_MTases_sf"/>
</dbReference>
<comment type="caution">
    <text evidence="2">The sequence shown here is derived from an EMBL/GenBank/DDBJ whole genome shotgun (WGS) entry which is preliminary data.</text>
</comment>
<evidence type="ECO:0000259" key="1">
    <source>
        <dbReference type="Pfam" id="PF08242"/>
    </source>
</evidence>
<dbReference type="InterPro" id="IPR013217">
    <property type="entry name" value="Methyltransf_12"/>
</dbReference>
<dbReference type="RefSeq" id="WP_109767073.1">
    <property type="nucleotide sequence ID" value="NZ_QFWV02000002.1"/>
</dbReference>
<dbReference type="AlphaFoldDB" id="A0A3A8AKM8"/>
<accession>A0A3A8AKM8</accession>
<dbReference type="EMBL" id="QFWV02000002">
    <property type="protein sequence ID" value="RKF08240.1"/>
    <property type="molecule type" value="Genomic_DNA"/>
</dbReference>
<dbReference type="OrthoDB" id="465636at2"/>
<dbReference type="Proteomes" id="UP000246132">
    <property type="component" value="Unassembled WGS sequence"/>
</dbReference>
<evidence type="ECO:0000313" key="3">
    <source>
        <dbReference type="Proteomes" id="UP000246132"/>
    </source>
</evidence>
<dbReference type="Pfam" id="PF08242">
    <property type="entry name" value="Methyltransf_12"/>
    <property type="match status" value="1"/>
</dbReference>
<keyword evidence="3" id="KW-1185">Reference proteome</keyword>
<organism evidence="2 3">
    <name type="scientific">Oceaniradius stylonematis</name>
    <dbReference type="NCBI Taxonomy" id="2184161"/>
    <lineage>
        <taxon>Bacteria</taxon>
        <taxon>Pseudomonadati</taxon>
        <taxon>Pseudomonadota</taxon>
        <taxon>Alphaproteobacteria</taxon>
        <taxon>Hyphomicrobiales</taxon>
        <taxon>Ahrensiaceae</taxon>
        <taxon>Oceaniradius</taxon>
    </lineage>
</organism>
<name>A0A3A8AKM8_9HYPH</name>
<dbReference type="Gene3D" id="3.40.50.150">
    <property type="entry name" value="Vaccinia Virus protein VP39"/>
    <property type="match status" value="1"/>
</dbReference>
<dbReference type="CDD" id="cd02440">
    <property type="entry name" value="AdoMet_MTases"/>
    <property type="match status" value="1"/>
</dbReference>
<dbReference type="SUPFAM" id="SSF53335">
    <property type="entry name" value="S-adenosyl-L-methionine-dependent methyltransferases"/>
    <property type="match status" value="1"/>
</dbReference>
<feature type="domain" description="Methyltransferase type 12" evidence="1">
    <location>
        <begin position="109"/>
        <end position="204"/>
    </location>
</feature>
<sequence length="276" mass="29531">MTETTDALADAYNAALAHEKAGQTAEAAALYRRCLALDPADRCGAAMRLASMGMGDAPEKAADAYVATLFDQHAEDFDDILTGALGYAVPMQAAEWLKATRPGPYGRLLDLGCGTGLSGMMLMELCAHATGVDIAEQMVEKADERAAYDALYVNEAVHFLDEWAKSDDPDHQPFDLIVATDVLPYIGALEPLFDGIAANATADARLVVSAETLPALADGDKDWTVTPHQRFAHSADYLRTMCARAGFPDIELFEPITVRLEQGAPIPGFLVVAARP</sequence>
<gene>
    <name evidence="2" type="ORF">DEM25_002800</name>
</gene>
<dbReference type="GO" id="GO:0008168">
    <property type="term" value="F:methyltransferase activity"/>
    <property type="evidence" value="ECO:0007669"/>
    <property type="project" value="UniProtKB-KW"/>
</dbReference>
<dbReference type="PANTHER" id="PTHR43861">
    <property type="entry name" value="TRANS-ACONITATE 2-METHYLTRANSFERASE-RELATED"/>
    <property type="match status" value="1"/>
</dbReference>
<reference evidence="2 3" key="1">
    <citation type="journal article" date="2018" name="Int. J. Syst. Bacteriol.">
        <title>Oceaniradius stylonemae gen. nov., sp. nov., isolated from a red alga, Stylonema cornu-cervi.</title>
        <authorList>
            <person name="Jeong S."/>
        </authorList>
    </citation>
    <scope>NUCLEOTIDE SEQUENCE [LARGE SCALE GENOMIC DNA]</scope>
    <source>
        <strain evidence="2 3">StC1</strain>
    </source>
</reference>
<dbReference type="GO" id="GO:0032259">
    <property type="term" value="P:methylation"/>
    <property type="evidence" value="ECO:0007669"/>
    <property type="project" value="UniProtKB-KW"/>
</dbReference>
<keyword evidence="2" id="KW-0808">Transferase</keyword>
<protein>
    <submittedName>
        <fullName evidence="2">Methyltransferase</fullName>
    </submittedName>
</protein>
<proteinExistence type="predicted"/>